<evidence type="ECO:0000313" key="3">
    <source>
        <dbReference type="Proteomes" id="UP000663873"/>
    </source>
</evidence>
<sequence>QQQQQQQQFIQPVAQTKAYSQQQVPTPMQFSGVPPRKIVGQRAQLPTNNTYRNNSMFNNGFASPPPSSSSSSSSSGSTIV</sequence>
<feature type="compositionally biased region" description="Low complexity" evidence="1">
    <location>
        <begin position="68"/>
        <end position="80"/>
    </location>
</feature>
<reference evidence="2" key="1">
    <citation type="submission" date="2021-02" db="EMBL/GenBank/DDBJ databases">
        <authorList>
            <person name="Nowell W R."/>
        </authorList>
    </citation>
    <scope>NUCLEOTIDE SEQUENCE</scope>
</reference>
<dbReference type="EMBL" id="CAJOBP010083633">
    <property type="protein sequence ID" value="CAF4923268.1"/>
    <property type="molecule type" value="Genomic_DNA"/>
</dbReference>
<keyword evidence="3" id="KW-1185">Reference proteome</keyword>
<protein>
    <submittedName>
        <fullName evidence="2">Uncharacterized protein</fullName>
    </submittedName>
</protein>
<feature type="region of interest" description="Disordered" evidence="1">
    <location>
        <begin position="47"/>
        <end position="80"/>
    </location>
</feature>
<dbReference type="Proteomes" id="UP000663873">
    <property type="component" value="Unassembled WGS sequence"/>
</dbReference>
<dbReference type="AlphaFoldDB" id="A0A821WIV3"/>
<feature type="non-terminal residue" evidence="2">
    <location>
        <position position="1"/>
    </location>
</feature>
<feature type="non-terminal residue" evidence="2">
    <location>
        <position position="80"/>
    </location>
</feature>
<evidence type="ECO:0000313" key="2">
    <source>
        <dbReference type="EMBL" id="CAF4923268.1"/>
    </source>
</evidence>
<comment type="caution">
    <text evidence="2">The sequence shown here is derived from an EMBL/GenBank/DDBJ whole genome shotgun (WGS) entry which is preliminary data.</text>
</comment>
<proteinExistence type="predicted"/>
<gene>
    <name evidence="2" type="ORF">UJA718_LOCUS46530</name>
</gene>
<organism evidence="2 3">
    <name type="scientific">Rotaria socialis</name>
    <dbReference type="NCBI Taxonomy" id="392032"/>
    <lineage>
        <taxon>Eukaryota</taxon>
        <taxon>Metazoa</taxon>
        <taxon>Spiralia</taxon>
        <taxon>Gnathifera</taxon>
        <taxon>Rotifera</taxon>
        <taxon>Eurotatoria</taxon>
        <taxon>Bdelloidea</taxon>
        <taxon>Philodinida</taxon>
        <taxon>Philodinidae</taxon>
        <taxon>Rotaria</taxon>
    </lineage>
</organism>
<accession>A0A821WIV3</accession>
<feature type="compositionally biased region" description="Polar residues" evidence="1">
    <location>
        <begin position="47"/>
        <end position="61"/>
    </location>
</feature>
<name>A0A821WIV3_9BILA</name>
<evidence type="ECO:0000256" key="1">
    <source>
        <dbReference type="SAM" id="MobiDB-lite"/>
    </source>
</evidence>